<dbReference type="InterPro" id="IPR050276">
    <property type="entry name" value="MshD_Acetyltransferase"/>
</dbReference>
<protein>
    <submittedName>
        <fullName evidence="2">GNAT family N-acetyltransferase</fullName>
    </submittedName>
</protein>
<feature type="domain" description="N-acetyltransferase" evidence="1">
    <location>
        <begin position="180"/>
        <end position="312"/>
    </location>
</feature>
<reference evidence="2 3" key="1">
    <citation type="submission" date="2020-08" db="EMBL/GenBank/DDBJ databases">
        <title>Genome public.</title>
        <authorList>
            <person name="Liu C."/>
            <person name="Sun Q."/>
        </authorList>
    </citation>
    <scope>NUCLEOTIDE SEQUENCE [LARGE SCALE GENOMIC DNA]</scope>
    <source>
        <strain evidence="2 3">NSJ-6</strain>
    </source>
</reference>
<dbReference type="PANTHER" id="PTHR43617:SF38">
    <property type="entry name" value="N-ACETYLTRANSFERASE DOMAIN-CONTAINING PROTEIN"/>
    <property type="match status" value="1"/>
</dbReference>
<keyword evidence="3" id="KW-1185">Reference proteome</keyword>
<feature type="domain" description="N-acetyltransferase" evidence="1">
    <location>
        <begin position="1"/>
        <end position="169"/>
    </location>
</feature>
<sequence>MKILNYSQKFEAEVINLWNSTLEWDLISVNKFRKQILFDDNFNSQLSYVAIEEGRVVGYILGTKRIFPYLERGLEPKRGWINVVFVDPAYERRGIGHALVSKVEKKLKVLGAENITLGAYSPNYIFPGVDKENYKCAIKFFEKLGYVAGDESYSMCKDLHDYQLSEDTIQKLKVAKEKGFSIVNFDYKYALEALEFAKVEFGGGWKRNLLISMQNNTAEDCVLLVLNKEEKIVGFCMRMIDGNPMRFGPIGVAKEARNYGIGGILFDIMQQEMKKRGIYHLYFVSTDIPGRRFYERHGVKLFRIFVDYRKTL</sequence>
<dbReference type="Proteomes" id="UP000596929">
    <property type="component" value="Unassembled WGS sequence"/>
</dbReference>
<evidence type="ECO:0000313" key="3">
    <source>
        <dbReference type="Proteomes" id="UP000596929"/>
    </source>
</evidence>
<dbReference type="Pfam" id="PF00583">
    <property type="entry name" value="Acetyltransf_1"/>
    <property type="match status" value="1"/>
</dbReference>
<dbReference type="RefSeq" id="WP_186860918.1">
    <property type="nucleotide sequence ID" value="NZ_JACOOO010000042.1"/>
</dbReference>
<dbReference type="InterPro" id="IPR016181">
    <property type="entry name" value="Acyl_CoA_acyltransferase"/>
</dbReference>
<dbReference type="Gene3D" id="3.40.630.30">
    <property type="match status" value="2"/>
</dbReference>
<proteinExistence type="predicted"/>
<dbReference type="CDD" id="cd04301">
    <property type="entry name" value="NAT_SF"/>
    <property type="match status" value="2"/>
</dbReference>
<organism evidence="2 3">
    <name type="scientific">Clostridium hominis</name>
    <dbReference type="NCBI Taxonomy" id="2763036"/>
    <lineage>
        <taxon>Bacteria</taxon>
        <taxon>Bacillati</taxon>
        <taxon>Bacillota</taxon>
        <taxon>Clostridia</taxon>
        <taxon>Eubacteriales</taxon>
        <taxon>Clostridiaceae</taxon>
        <taxon>Clostridium</taxon>
    </lineage>
</organism>
<comment type="caution">
    <text evidence="2">The sequence shown here is derived from an EMBL/GenBank/DDBJ whole genome shotgun (WGS) entry which is preliminary data.</text>
</comment>
<gene>
    <name evidence="2" type="ORF">H8S20_17515</name>
</gene>
<accession>A0ABR7DI79</accession>
<dbReference type="PANTHER" id="PTHR43617">
    <property type="entry name" value="L-AMINO ACID N-ACETYLTRANSFERASE"/>
    <property type="match status" value="1"/>
</dbReference>
<name>A0ABR7DI79_9CLOT</name>
<evidence type="ECO:0000259" key="1">
    <source>
        <dbReference type="PROSITE" id="PS51186"/>
    </source>
</evidence>
<evidence type="ECO:0000313" key="2">
    <source>
        <dbReference type="EMBL" id="MBC5630657.1"/>
    </source>
</evidence>
<dbReference type="EMBL" id="JACOOO010000042">
    <property type="protein sequence ID" value="MBC5630657.1"/>
    <property type="molecule type" value="Genomic_DNA"/>
</dbReference>
<dbReference type="PROSITE" id="PS51186">
    <property type="entry name" value="GNAT"/>
    <property type="match status" value="2"/>
</dbReference>
<dbReference type="SUPFAM" id="SSF55729">
    <property type="entry name" value="Acyl-CoA N-acyltransferases (Nat)"/>
    <property type="match status" value="2"/>
</dbReference>
<dbReference type="Pfam" id="PF13508">
    <property type="entry name" value="Acetyltransf_7"/>
    <property type="match status" value="1"/>
</dbReference>
<dbReference type="InterPro" id="IPR000182">
    <property type="entry name" value="GNAT_dom"/>
</dbReference>